<evidence type="ECO:0000256" key="7">
    <source>
        <dbReference type="PROSITE-ProRule" id="PRU00042"/>
    </source>
</evidence>
<feature type="domain" description="C2H2-type" evidence="8">
    <location>
        <begin position="30"/>
        <end position="57"/>
    </location>
</feature>
<dbReference type="Proteomes" id="UP000499080">
    <property type="component" value="Unassembled WGS sequence"/>
</dbReference>
<accession>A0A4Y2X417</accession>
<organism evidence="9 10">
    <name type="scientific">Araneus ventricosus</name>
    <name type="common">Orbweaver spider</name>
    <name type="synonym">Epeira ventricosa</name>
    <dbReference type="NCBI Taxonomy" id="182803"/>
    <lineage>
        <taxon>Eukaryota</taxon>
        <taxon>Metazoa</taxon>
        <taxon>Ecdysozoa</taxon>
        <taxon>Arthropoda</taxon>
        <taxon>Chelicerata</taxon>
        <taxon>Arachnida</taxon>
        <taxon>Araneae</taxon>
        <taxon>Araneomorphae</taxon>
        <taxon>Entelegynae</taxon>
        <taxon>Araneoidea</taxon>
        <taxon>Araneidae</taxon>
        <taxon>Araneus</taxon>
    </lineage>
</organism>
<proteinExistence type="predicted"/>
<name>A0A4Y2X417_ARAVE</name>
<dbReference type="SUPFAM" id="SSF57667">
    <property type="entry name" value="beta-beta-alpha zinc fingers"/>
    <property type="match status" value="1"/>
</dbReference>
<evidence type="ECO:0000259" key="8">
    <source>
        <dbReference type="PROSITE" id="PS50157"/>
    </source>
</evidence>
<keyword evidence="10" id="KW-1185">Reference proteome</keyword>
<dbReference type="Pfam" id="PF00096">
    <property type="entry name" value="zf-C2H2"/>
    <property type="match status" value="2"/>
</dbReference>
<dbReference type="PANTHER" id="PTHR23235:SF142">
    <property type="entry name" value="ZINC FINGER PROTEIN 384"/>
    <property type="match status" value="1"/>
</dbReference>
<evidence type="ECO:0000256" key="6">
    <source>
        <dbReference type="ARBA" id="ARBA00023242"/>
    </source>
</evidence>
<feature type="non-terminal residue" evidence="9">
    <location>
        <position position="1"/>
    </location>
</feature>
<dbReference type="EMBL" id="BGPR01070004">
    <property type="protein sequence ID" value="GBO43540.1"/>
    <property type="molecule type" value="Genomic_DNA"/>
</dbReference>
<dbReference type="GO" id="GO:0008270">
    <property type="term" value="F:zinc ion binding"/>
    <property type="evidence" value="ECO:0007669"/>
    <property type="project" value="UniProtKB-KW"/>
</dbReference>
<dbReference type="SMART" id="SM00355">
    <property type="entry name" value="ZnF_C2H2"/>
    <property type="match status" value="2"/>
</dbReference>
<dbReference type="PANTHER" id="PTHR23235">
    <property type="entry name" value="KRUEPPEL-LIKE TRANSCRIPTION FACTOR"/>
    <property type="match status" value="1"/>
</dbReference>
<evidence type="ECO:0000256" key="1">
    <source>
        <dbReference type="ARBA" id="ARBA00004123"/>
    </source>
</evidence>
<keyword evidence="2" id="KW-0479">Metal-binding</keyword>
<keyword evidence="6" id="KW-0539">Nucleus</keyword>
<evidence type="ECO:0000256" key="2">
    <source>
        <dbReference type="ARBA" id="ARBA00022723"/>
    </source>
</evidence>
<feature type="domain" description="C2H2-type" evidence="8">
    <location>
        <begin position="2"/>
        <end position="29"/>
    </location>
</feature>
<keyword evidence="3" id="KW-0677">Repeat</keyword>
<dbReference type="AlphaFoldDB" id="A0A4Y2X417"/>
<evidence type="ECO:0000256" key="5">
    <source>
        <dbReference type="ARBA" id="ARBA00022833"/>
    </source>
</evidence>
<keyword evidence="5" id="KW-0862">Zinc</keyword>
<dbReference type="FunFam" id="3.30.160.60:FF:000238">
    <property type="entry name" value="Zinc finger protein 485"/>
    <property type="match status" value="1"/>
</dbReference>
<dbReference type="InterPro" id="IPR036236">
    <property type="entry name" value="Znf_C2H2_sf"/>
</dbReference>
<comment type="caution">
    <text evidence="9">The sequence shown here is derived from an EMBL/GenBank/DDBJ whole genome shotgun (WGS) entry which is preliminary data.</text>
</comment>
<dbReference type="PROSITE" id="PS50157">
    <property type="entry name" value="ZINC_FINGER_C2H2_2"/>
    <property type="match status" value="2"/>
</dbReference>
<dbReference type="GO" id="GO:0005634">
    <property type="term" value="C:nucleus"/>
    <property type="evidence" value="ECO:0007669"/>
    <property type="project" value="UniProtKB-SubCell"/>
</dbReference>
<keyword evidence="4 7" id="KW-0863">Zinc-finger</keyword>
<dbReference type="InterPro" id="IPR013087">
    <property type="entry name" value="Znf_C2H2_type"/>
</dbReference>
<dbReference type="FunFam" id="3.30.160.60:FF:000624">
    <property type="entry name" value="zinc finger protein 697"/>
    <property type="match status" value="1"/>
</dbReference>
<evidence type="ECO:0000313" key="10">
    <source>
        <dbReference type="Proteomes" id="UP000499080"/>
    </source>
</evidence>
<dbReference type="Gene3D" id="3.30.160.60">
    <property type="entry name" value="Classic Zinc Finger"/>
    <property type="match status" value="2"/>
</dbReference>
<comment type="subcellular location">
    <subcellularLocation>
        <location evidence="1">Nucleus</location>
    </subcellularLocation>
</comment>
<dbReference type="GO" id="GO:0000978">
    <property type="term" value="F:RNA polymerase II cis-regulatory region sequence-specific DNA binding"/>
    <property type="evidence" value="ECO:0007669"/>
    <property type="project" value="TreeGrafter"/>
</dbReference>
<dbReference type="GO" id="GO:0000981">
    <property type="term" value="F:DNA-binding transcription factor activity, RNA polymerase II-specific"/>
    <property type="evidence" value="ECO:0007669"/>
    <property type="project" value="TreeGrafter"/>
</dbReference>
<evidence type="ECO:0000256" key="3">
    <source>
        <dbReference type="ARBA" id="ARBA00022737"/>
    </source>
</evidence>
<reference evidence="9 10" key="1">
    <citation type="journal article" date="2019" name="Sci. Rep.">
        <title>Orb-weaving spider Araneus ventricosus genome elucidates the spidroin gene catalogue.</title>
        <authorList>
            <person name="Kono N."/>
            <person name="Nakamura H."/>
            <person name="Ohtoshi R."/>
            <person name="Moran D.A.P."/>
            <person name="Shinohara A."/>
            <person name="Yoshida Y."/>
            <person name="Fujiwara M."/>
            <person name="Mori M."/>
            <person name="Tomita M."/>
            <person name="Arakawa K."/>
        </authorList>
    </citation>
    <scope>NUCLEOTIDE SEQUENCE [LARGE SCALE GENOMIC DNA]</scope>
</reference>
<evidence type="ECO:0000256" key="4">
    <source>
        <dbReference type="ARBA" id="ARBA00022771"/>
    </source>
</evidence>
<gene>
    <name evidence="9" type="primary">ZNF732_1</name>
    <name evidence="9" type="ORF">AVEN_170074_1</name>
</gene>
<evidence type="ECO:0000313" key="9">
    <source>
        <dbReference type="EMBL" id="GBO43540.1"/>
    </source>
</evidence>
<protein>
    <submittedName>
        <fullName evidence="9">Zinc finger protein 732</fullName>
    </submittedName>
</protein>
<dbReference type="PROSITE" id="PS00028">
    <property type="entry name" value="ZINC_FINGER_C2H2_1"/>
    <property type="match status" value="2"/>
</dbReference>
<sequence>PYKCEECGSAFAQSSVLKRHTRIHTGEKPYICAICGKAFIQKHNLKKHEGTHKDKTKEE</sequence>
<dbReference type="PRINTS" id="PR00048">
    <property type="entry name" value="ZINCFINGER"/>
</dbReference>